<comment type="caution">
    <text evidence="8">The sequence shown here is derived from an EMBL/GenBank/DDBJ whole genome shotgun (WGS) entry which is preliminary data.</text>
</comment>
<dbReference type="AlphaFoldDB" id="K1YC08"/>
<comment type="subcellular location">
    <subcellularLocation>
        <location evidence="5 7">Cytoplasm</location>
    </subcellularLocation>
</comment>
<feature type="region of interest" description="NMP" evidence="5">
    <location>
        <begin position="30"/>
        <end position="59"/>
    </location>
</feature>
<feature type="binding site" evidence="5">
    <location>
        <position position="36"/>
    </location>
    <ligand>
        <name>AMP</name>
        <dbReference type="ChEBI" id="CHEBI:456215"/>
    </ligand>
</feature>
<comment type="subunit">
    <text evidence="5 7">Monomer.</text>
</comment>
<feature type="binding site" evidence="5">
    <location>
        <position position="150"/>
    </location>
    <ligand>
        <name>AMP</name>
        <dbReference type="ChEBI" id="CHEBI:456215"/>
    </ligand>
</feature>
<accession>K1YC08</accession>
<evidence type="ECO:0000256" key="7">
    <source>
        <dbReference type="RuleBase" id="RU003331"/>
    </source>
</evidence>
<dbReference type="InterPro" id="IPR027417">
    <property type="entry name" value="P-loop_NTPase"/>
</dbReference>
<protein>
    <recommendedName>
        <fullName evidence="5 7">Adenylate kinase</fullName>
        <shortName evidence="5">AK</shortName>
        <ecNumber evidence="5 7">2.7.4.3</ecNumber>
    </recommendedName>
    <alternativeName>
        <fullName evidence="5">ATP-AMP transphosphorylase</fullName>
    </alternativeName>
    <alternativeName>
        <fullName evidence="5">ATP:AMP phosphotransferase</fullName>
    </alternativeName>
    <alternativeName>
        <fullName evidence="5">Adenylate monophosphate kinase</fullName>
    </alternativeName>
</protein>
<dbReference type="GO" id="GO:0044209">
    <property type="term" value="P:AMP salvage"/>
    <property type="evidence" value="ECO:0007669"/>
    <property type="project" value="UniProtKB-UniRule"/>
</dbReference>
<evidence type="ECO:0000256" key="6">
    <source>
        <dbReference type="RuleBase" id="RU003330"/>
    </source>
</evidence>
<sequence>MNILLVGIQGSGKGTQARKIATDYGYGFFEMGQKLRNFSELDHPRSGEVKSHMEQGKLVPDDLITAMLEHYRDTHGSDKILFDGIPRSSAQKALFDAVFPAYFVVFLDLKREQAIERLAGRKIDPSTGESFQADFQGDFSPFTGQKLIKRPDDTPEAVTKRIEIFYDNTLPLLALWAQEGKRVYTIDASRDVETVYEQIKVVLSAY</sequence>
<feature type="binding site" evidence="5">
    <location>
        <position position="121"/>
    </location>
    <ligand>
        <name>ATP</name>
        <dbReference type="ChEBI" id="CHEBI:30616"/>
    </ligand>
</feature>
<evidence type="ECO:0000256" key="3">
    <source>
        <dbReference type="ARBA" id="ARBA00022741"/>
    </source>
</evidence>
<dbReference type="GO" id="GO:0004017">
    <property type="term" value="F:AMP kinase activity"/>
    <property type="evidence" value="ECO:0007669"/>
    <property type="project" value="UniProtKB-UniRule"/>
</dbReference>
<feature type="binding site" evidence="5">
    <location>
        <begin position="10"/>
        <end position="15"/>
    </location>
    <ligand>
        <name>ATP</name>
        <dbReference type="ChEBI" id="CHEBI:30616"/>
    </ligand>
</feature>
<dbReference type="InterPro" id="IPR033690">
    <property type="entry name" value="Adenylat_kinase_CS"/>
</dbReference>
<keyword evidence="1 5" id="KW-0808">Transferase</keyword>
<comment type="domain">
    <text evidence="5">Consists of three domains, a large central CORE domain and two small peripheral domains, NMPbind and LID, which undergo movements during catalysis. The LID domain closes over the site of phosphoryl transfer upon ATP binding. Assembling and dissambling the active center during each catalytic cycle provides an effective means to prevent ATP hydrolysis.</text>
</comment>
<dbReference type="InterPro" id="IPR000850">
    <property type="entry name" value="Adenylat/UMP-CMP_kin"/>
</dbReference>
<dbReference type="Gene3D" id="3.40.50.300">
    <property type="entry name" value="P-loop containing nucleotide triphosphate hydrolases"/>
    <property type="match status" value="1"/>
</dbReference>
<evidence type="ECO:0000256" key="5">
    <source>
        <dbReference type="HAMAP-Rule" id="MF_00235"/>
    </source>
</evidence>
<feature type="binding site" evidence="5">
    <location>
        <begin position="57"/>
        <end position="59"/>
    </location>
    <ligand>
        <name>AMP</name>
        <dbReference type="ChEBI" id="CHEBI:456215"/>
    </ligand>
</feature>
<organism evidence="8">
    <name type="scientific">uncultured bacterium</name>
    <name type="common">gcode 4</name>
    <dbReference type="NCBI Taxonomy" id="1234023"/>
    <lineage>
        <taxon>Bacteria</taxon>
        <taxon>environmental samples</taxon>
    </lineage>
</organism>
<comment type="similarity">
    <text evidence="5 6">Belongs to the adenylate kinase family.</text>
</comment>
<dbReference type="UniPathway" id="UPA00588">
    <property type="reaction ID" value="UER00649"/>
</dbReference>
<keyword evidence="3 5" id="KW-0547">Nucleotide-binding</keyword>
<comment type="pathway">
    <text evidence="5">Purine metabolism; AMP biosynthesis via salvage pathway; AMP from ADP: step 1/1.</text>
</comment>
<feature type="binding site" evidence="5">
    <location>
        <position position="91"/>
    </location>
    <ligand>
        <name>AMP</name>
        <dbReference type="ChEBI" id="CHEBI:456215"/>
    </ligand>
</feature>
<keyword evidence="4 5" id="KW-0418">Kinase</keyword>
<keyword evidence="5" id="KW-0963">Cytoplasm</keyword>
<evidence type="ECO:0000313" key="8">
    <source>
        <dbReference type="EMBL" id="EKD29853.1"/>
    </source>
</evidence>
<dbReference type="Pfam" id="PF00406">
    <property type="entry name" value="ADK"/>
    <property type="match status" value="1"/>
</dbReference>
<comment type="catalytic activity">
    <reaction evidence="5 7">
        <text>AMP + ATP = 2 ADP</text>
        <dbReference type="Rhea" id="RHEA:12973"/>
        <dbReference type="ChEBI" id="CHEBI:30616"/>
        <dbReference type="ChEBI" id="CHEBI:456215"/>
        <dbReference type="ChEBI" id="CHEBI:456216"/>
        <dbReference type="EC" id="2.7.4.3"/>
    </reaction>
</comment>
<dbReference type="PRINTS" id="PR00094">
    <property type="entry name" value="ADENYLTKNASE"/>
</dbReference>
<proteinExistence type="inferred from homology"/>
<dbReference type="HAMAP" id="MF_00235">
    <property type="entry name" value="Adenylate_kinase_Adk"/>
    <property type="match status" value="1"/>
</dbReference>
<dbReference type="GO" id="GO:0005524">
    <property type="term" value="F:ATP binding"/>
    <property type="evidence" value="ECO:0007669"/>
    <property type="project" value="UniProtKB-UniRule"/>
</dbReference>
<name>K1YC08_9BACT</name>
<evidence type="ECO:0000256" key="2">
    <source>
        <dbReference type="ARBA" id="ARBA00022727"/>
    </source>
</evidence>
<dbReference type="GO" id="GO:0005737">
    <property type="term" value="C:cytoplasm"/>
    <property type="evidence" value="ECO:0007669"/>
    <property type="project" value="UniProtKB-SubCell"/>
</dbReference>
<dbReference type="PROSITE" id="PS00113">
    <property type="entry name" value="ADENYLATE_KINASE"/>
    <property type="match status" value="1"/>
</dbReference>
<feature type="binding site" evidence="5">
    <location>
        <position position="190"/>
    </location>
    <ligand>
        <name>ATP</name>
        <dbReference type="ChEBI" id="CHEBI:30616"/>
    </ligand>
</feature>
<keyword evidence="5 7" id="KW-0067">ATP-binding</keyword>
<dbReference type="EC" id="2.7.4.3" evidence="5 7"/>
<reference evidence="8" key="1">
    <citation type="journal article" date="2012" name="Science">
        <title>Fermentation, hydrogen, and sulfur metabolism in multiple uncultivated bacterial phyla.</title>
        <authorList>
            <person name="Wrighton K.C."/>
            <person name="Thomas B.C."/>
            <person name="Sharon I."/>
            <person name="Miller C.S."/>
            <person name="Castelle C.J."/>
            <person name="VerBerkmoes N.C."/>
            <person name="Wilkins M.J."/>
            <person name="Hettich R.L."/>
            <person name="Lipton M.S."/>
            <person name="Williams K.H."/>
            <person name="Long P.E."/>
            <person name="Banfield J.F."/>
        </authorList>
    </citation>
    <scope>NUCLEOTIDE SEQUENCE [LARGE SCALE GENOMIC DNA]</scope>
</reference>
<evidence type="ECO:0000256" key="1">
    <source>
        <dbReference type="ARBA" id="ARBA00022679"/>
    </source>
</evidence>
<comment type="caution">
    <text evidence="5">Lacks conserved residue(s) required for the propagation of feature annotation.</text>
</comment>
<dbReference type="PANTHER" id="PTHR23359">
    <property type="entry name" value="NUCLEOTIDE KINASE"/>
    <property type="match status" value="1"/>
</dbReference>
<comment type="function">
    <text evidence="5">Catalyzes the reversible transfer of the terminal phosphate group between ATP and AMP. Plays an important role in cellular energy homeostasis and in adenine nucleotide metabolism.</text>
</comment>
<evidence type="ECO:0000256" key="4">
    <source>
        <dbReference type="ARBA" id="ARBA00022777"/>
    </source>
</evidence>
<keyword evidence="2 5" id="KW-0545">Nucleotide biosynthesis</keyword>
<dbReference type="SUPFAM" id="SSF52540">
    <property type="entry name" value="P-loop containing nucleoside triphosphate hydrolases"/>
    <property type="match status" value="1"/>
</dbReference>
<feature type="binding site" evidence="5">
    <location>
        <position position="161"/>
    </location>
    <ligand>
        <name>AMP</name>
        <dbReference type="ChEBI" id="CHEBI:456215"/>
    </ligand>
</feature>
<dbReference type="CDD" id="cd01428">
    <property type="entry name" value="ADK"/>
    <property type="match status" value="1"/>
</dbReference>
<dbReference type="EMBL" id="AMFJ01034240">
    <property type="protein sequence ID" value="EKD29853.1"/>
    <property type="molecule type" value="Genomic_DNA"/>
</dbReference>
<gene>
    <name evidence="5" type="primary">adk</name>
    <name evidence="8" type="ORF">ACD_78C00240G0001</name>
</gene>